<dbReference type="AlphaFoldDB" id="A0A5E8HCL7"/>
<dbReference type="EMBL" id="AOGX02000031">
    <property type="protein sequence ID" value="EOQ87766.1"/>
    <property type="molecule type" value="Genomic_DNA"/>
</dbReference>
<dbReference type="InterPro" id="IPR035965">
    <property type="entry name" value="PAS-like_dom_sf"/>
</dbReference>
<dbReference type="CDD" id="cd00130">
    <property type="entry name" value="PAS"/>
    <property type="match status" value="1"/>
</dbReference>
<dbReference type="NCBIfam" id="TIGR00229">
    <property type="entry name" value="sensory_box"/>
    <property type="match status" value="1"/>
</dbReference>
<reference evidence="3 4" key="1">
    <citation type="submission" date="2013-04" db="EMBL/GenBank/DDBJ databases">
        <authorList>
            <person name="Harkins D.M."/>
            <person name="Durkin A.S."/>
            <person name="Brinkac L.M."/>
            <person name="Haft D.H."/>
            <person name="Selengut J.D."/>
            <person name="Sanka R."/>
            <person name="DePew J."/>
            <person name="Purushe J."/>
            <person name="Hartskeerl R.A."/>
            <person name="Ahmed A."/>
            <person name="van der Linden H."/>
            <person name="Goris M.G.A."/>
            <person name="Vinetz J.M."/>
            <person name="Sutton G.G."/>
            <person name="Nierman W.C."/>
            <person name="Fouts D.E."/>
        </authorList>
    </citation>
    <scope>NUCLEOTIDE SEQUENCE [LARGE SCALE GENOMIC DNA]</scope>
    <source>
        <strain evidence="3 4">Sao Paulo</strain>
    </source>
</reference>
<gene>
    <name evidence="3" type="ORF">LEP1GSC202_2632</name>
</gene>
<evidence type="ECO:0000256" key="1">
    <source>
        <dbReference type="SAM" id="Coils"/>
    </source>
</evidence>
<accession>A0A5E8HCL7</accession>
<dbReference type="RefSeq" id="WP_015678585.1">
    <property type="nucleotide sequence ID" value="NZ_AOGX02000031.1"/>
</dbReference>
<dbReference type="PROSITE" id="PS50112">
    <property type="entry name" value="PAS"/>
    <property type="match status" value="1"/>
</dbReference>
<evidence type="ECO:0000259" key="2">
    <source>
        <dbReference type="PROSITE" id="PS50112"/>
    </source>
</evidence>
<dbReference type="InterPro" id="IPR000014">
    <property type="entry name" value="PAS"/>
</dbReference>
<proteinExistence type="predicted"/>
<dbReference type="Proteomes" id="UP000013996">
    <property type="component" value="Unassembled WGS sequence"/>
</dbReference>
<sequence length="184" mass="21261">METNDDITLEEAKAKIKYLESLLKEKEENTYKTFFEEDEDAVVILDLETQLFIDCNVKLTSLLGYTKDELQKLSVFDISPKYQANGQASETLAVKYIEDGFKFGNVNFDWIHLNRQGEEISLEVKLHNYVGKDRKGFAKGVLQKKDTLIELQNKLNQKEKLLEKVTKTLPAIIYIQDLATDEFL</sequence>
<protein>
    <submittedName>
        <fullName evidence="3">PAS domain S-box protein</fullName>
    </submittedName>
</protein>
<feature type="coiled-coil region" evidence="1">
    <location>
        <begin position="141"/>
        <end position="168"/>
    </location>
</feature>
<evidence type="ECO:0000313" key="3">
    <source>
        <dbReference type="EMBL" id="EOQ87766.1"/>
    </source>
</evidence>
<keyword evidence="1" id="KW-0175">Coiled coil</keyword>
<dbReference type="Gene3D" id="3.30.450.20">
    <property type="entry name" value="PAS domain"/>
    <property type="match status" value="1"/>
</dbReference>
<organism evidence="3 4">
    <name type="scientific">Leptospira yanagawae serovar Saopaulo str. Sao Paulo = ATCC 700523</name>
    <dbReference type="NCBI Taxonomy" id="1249483"/>
    <lineage>
        <taxon>Bacteria</taxon>
        <taxon>Pseudomonadati</taxon>
        <taxon>Spirochaetota</taxon>
        <taxon>Spirochaetia</taxon>
        <taxon>Leptospirales</taxon>
        <taxon>Leptospiraceae</taxon>
        <taxon>Leptospira</taxon>
    </lineage>
</organism>
<dbReference type="STRING" id="1249483.LEP1GSC202_2632"/>
<dbReference type="SUPFAM" id="SSF55785">
    <property type="entry name" value="PYP-like sensor domain (PAS domain)"/>
    <property type="match status" value="1"/>
</dbReference>
<name>A0A5E8HCL7_9LEPT</name>
<comment type="caution">
    <text evidence="3">The sequence shown here is derived from an EMBL/GenBank/DDBJ whole genome shotgun (WGS) entry which is preliminary data.</text>
</comment>
<feature type="domain" description="PAS" evidence="2">
    <location>
        <begin position="27"/>
        <end position="70"/>
    </location>
</feature>
<evidence type="ECO:0000313" key="4">
    <source>
        <dbReference type="Proteomes" id="UP000013996"/>
    </source>
</evidence>